<feature type="non-terminal residue" evidence="7">
    <location>
        <position position="372"/>
    </location>
</feature>
<dbReference type="PANTHER" id="PTHR37422">
    <property type="entry name" value="TEICHURONIC ACID BIOSYNTHESIS PROTEIN TUAE"/>
    <property type="match status" value="1"/>
</dbReference>
<dbReference type="AlphaFoldDB" id="A0A1G1WXY3"/>
<keyword evidence="3 5" id="KW-1133">Transmembrane helix</keyword>
<evidence type="ECO:0000313" key="7">
    <source>
        <dbReference type="EMBL" id="OGY32628.1"/>
    </source>
</evidence>
<feature type="transmembrane region" description="Helical" evidence="5">
    <location>
        <begin position="12"/>
        <end position="29"/>
    </location>
</feature>
<comment type="subcellular location">
    <subcellularLocation>
        <location evidence="1">Membrane</location>
        <topology evidence="1">Multi-pass membrane protein</topology>
    </subcellularLocation>
</comment>
<feature type="transmembrane region" description="Helical" evidence="5">
    <location>
        <begin position="191"/>
        <end position="209"/>
    </location>
</feature>
<feature type="transmembrane region" description="Helical" evidence="5">
    <location>
        <begin position="216"/>
        <end position="233"/>
    </location>
</feature>
<evidence type="ECO:0000313" key="8">
    <source>
        <dbReference type="Proteomes" id="UP000177718"/>
    </source>
</evidence>
<keyword evidence="4 5" id="KW-0472">Membrane</keyword>
<keyword evidence="2 5" id="KW-0812">Transmembrane</keyword>
<dbReference type="InterPro" id="IPR051533">
    <property type="entry name" value="WaaL-like"/>
</dbReference>
<protein>
    <recommendedName>
        <fullName evidence="6">O-antigen ligase-related domain-containing protein</fullName>
    </recommendedName>
</protein>
<evidence type="ECO:0000256" key="3">
    <source>
        <dbReference type="ARBA" id="ARBA00022989"/>
    </source>
</evidence>
<feature type="transmembrane region" description="Helical" evidence="5">
    <location>
        <begin position="239"/>
        <end position="257"/>
    </location>
</feature>
<sequence>MRSKVNSLLTSLTDFQFHLLLILTPLIFIPHNYEIFEFNKIILVYILTATILTSSISKMILLNRIQIPRTPFDIPIILILISRTISTVMSIDRHTSLWGYYSRFNEGLIATFAYIILFYCFVEHFSKKTRLHNLVFSLFSGALLVAIWGLPGYFGFDLSCLIINGQLTYTCWQADSNPMNRIYSTLGQPNWFGAYLSITLPLGVAYILLKRPSKVWAWVLVMAGMYLSFTLSFSRGASLGLLASVIIFLSLILLSRYKKSLELNLRQASKPLLVLLGLCLAINLFFGSAFTKRPVTLKKLSSTQLESGGTESGQIRLIVWKGAIEIFKKYPIFGSGLETFAYAYTASRPIEHNLTSEWEFIYNKAHNEYLNS</sequence>
<feature type="transmembrane region" description="Helical" evidence="5">
    <location>
        <begin position="134"/>
        <end position="154"/>
    </location>
</feature>
<feature type="domain" description="O-antigen ligase-related" evidence="6">
    <location>
        <begin position="222"/>
        <end position="371"/>
    </location>
</feature>
<feature type="transmembrane region" description="Helical" evidence="5">
    <location>
        <begin position="41"/>
        <end position="62"/>
    </location>
</feature>
<dbReference type="InterPro" id="IPR007016">
    <property type="entry name" value="O-antigen_ligase-rel_domated"/>
</dbReference>
<evidence type="ECO:0000256" key="2">
    <source>
        <dbReference type="ARBA" id="ARBA00022692"/>
    </source>
</evidence>
<dbReference type="Proteomes" id="UP000177718">
    <property type="component" value="Unassembled WGS sequence"/>
</dbReference>
<evidence type="ECO:0000256" key="5">
    <source>
        <dbReference type="SAM" id="Phobius"/>
    </source>
</evidence>
<reference evidence="7 8" key="1">
    <citation type="journal article" date="2016" name="Nat. Commun.">
        <title>Thousands of microbial genomes shed light on interconnected biogeochemical processes in an aquifer system.</title>
        <authorList>
            <person name="Anantharaman K."/>
            <person name="Brown C.T."/>
            <person name="Hug L.A."/>
            <person name="Sharon I."/>
            <person name="Castelle C.J."/>
            <person name="Probst A.J."/>
            <person name="Thomas B.C."/>
            <person name="Singh A."/>
            <person name="Wilkins M.J."/>
            <person name="Karaoz U."/>
            <person name="Brodie E.L."/>
            <person name="Williams K.H."/>
            <person name="Hubbard S.S."/>
            <person name="Banfield J.F."/>
        </authorList>
    </citation>
    <scope>NUCLEOTIDE SEQUENCE [LARGE SCALE GENOMIC DNA]</scope>
</reference>
<dbReference type="GO" id="GO:0016020">
    <property type="term" value="C:membrane"/>
    <property type="evidence" value="ECO:0007669"/>
    <property type="project" value="UniProtKB-SubCell"/>
</dbReference>
<feature type="transmembrane region" description="Helical" evidence="5">
    <location>
        <begin position="269"/>
        <end position="290"/>
    </location>
</feature>
<accession>A0A1G1WXY3</accession>
<organism evidence="7 8">
    <name type="scientific">Candidatus Woykebacteria bacterium RIFCSPLOWO2_01_FULL_43_14</name>
    <dbReference type="NCBI Taxonomy" id="1802605"/>
    <lineage>
        <taxon>Bacteria</taxon>
        <taxon>Candidatus Woykeibacteriota</taxon>
    </lineage>
</organism>
<dbReference type="PANTHER" id="PTHR37422:SF13">
    <property type="entry name" value="LIPOPOLYSACCHARIDE BIOSYNTHESIS PROTEIN PA4999-RELATED"/>
    <property type="match status" value="1"/>
</dbReference>
<evidence type="ECO:0000256" key="4">
    <source>
        <dbReference type="ARBA" id="ARBA00023136"/>
    </source>
</evidence>
<evidence type="ECO:0000256" key="1">
    <source>
        <dbReference type="ARBA" id="ARBA00004141"/>
    </source>
</evidence>
<name>A0A1G1WXY3_9BACT</name>
<comment type="caution">
    <text evidence="7">The sequence shown here is derived from an EMBL/GenBank/DDBJ whole genome shotgun (WGS) entry which is preliminary data.</text>
</comment>
<evidence type="ECO:0000259" key="6">
    <source>
        <dbReference type="Pfam" id="PF04932"/>
    </source>
</evidence>
<gene>
    <name evidence="7" type="ORF">A3A61_03695</name>
</gene>
<dbReference type="EMBL" id="MHDB01000008">
    <property type="protein sequence ID" value="OGY32628.1"/>
    <property type="molecule type" value="Genomic_DNA"/>
</dbReference>
<proteinExistence type="predicted"/>
<feature type="transmembrane region" description="Helical" evidence="5">
    <location>
        <begin position="103"/>
        <end position="122"/>
    </location>
</feature>
<dbReference type="Pfam" id="PF04932">
    <property type="entry name" value="Wzy_C"/>
    <property type="match status" value="1"/>
</dbReference>
<dbReference type="STRING" id="1802605.A3A61_03695"/>